<evidence type="ECO:0000256" key="1">
    <source>
        <dbReference type="SAM" id="MobiDB-lite"/>
    </source>
</evidence>
<evidence type="ECO:0000313" key="3">
    <source>
        <dbReference type="Proteomes" id="UP000028828"/>
    </source>
</evidence>
<reference evidence="2 3" key="1">
    <citation type="submission" date="2014-03" db="EMBL/GenBank/DDBJ databases">
        <authorList>
            <person name="Sibley D."/>
            <person name="Venepally P."/>
            <person name="Karamycheva S."/>
            <person name="Hadjithomas M."/>
            <person name="Khan A."/>
            <person name="Brunk B."/>
            <person name="Roos D."/>
            <person name="Caler E."/>
            <person name="Lorenzi H."/>
        </authorList>
    </citation>
    <scope>NUCLEOTIDE SEQUENCE [LARGE SCALE GENOMIC DNA]</scope>
    <source>
        <strain evidence="3">p89</strain>
    </source>
</reference>
<organism evidence="2 3">
    <name type="scientific">Toxoplasma gondii p89</name>
    <dbReference type="NCBI Taxonomy" id="943119"/>
    <lineage>
        <taxon>Eukaryota</taxon>
        <taxon>Sar</taxon>
        <taxon>Alveolata</taxon>
        <taxon>Apicomplexa</taxon>
        <taxon>Conoidasida</taxon>
        <taxon>Coccidia</taxon>
        <taxon>Eucoccidiorida</taxon>
        <taxon>Eimeriorina</taxon>
        <taxon>Sarcocystidae</taxon>
        <taxon>Toxoplasma</taxon>
    </lineage>
</organism>
<dbReference type="Proteomes" id="UP000028828">
    <property type="component" value="Unassembled WGS sequence"/>
</dbReference>
<proteinExistence type="predicted"/>
<comment type="caution">
    <text evidence="2">The sequence shown here is derived from an EMBL/GenBank/DDBJ whole genome shotgun (WGS) entry which is preliminary data.</text>
</comment>
<feature type="region of interest" description="Disordered" evidence="1">
    <location>
        <begin position="1"/>
        <end position="32"/>
    </location>
</feature>
<feature type="region of interest" description="Disordered" evidence="1">
    <location>
        <begin position="1365"/>
        <end position="1412"/>
    </location>
</feature>
<feature type="region of interest" description="Disordered" evidence="1">
    <location>
        <begin position="127"/>
        <end position="156"/>
    </location>
</feature>
<sequence length="1657" mass="181436">MPASAAPSLTGCDDDLPPEMLENGDGARQSLPIPNTKKFVCDQVMEVTRGNQDVGGTNRPEEAICTIMPTGTSKTRPGKSATEETWPGVTGADTSSKDTAKEAGVFGRREGSHCFCASSMPKRISQTRSPLSLCPSGSSHSSPGAMPQRSPRPLDAFPFGDVVHEERAAGCTSPMIPAPAMCPSLSFLSSPSSSSSHSSAKDGSESQSGARRNVDPTDPHLLACSTGEEQCGRTFLSAIGGFSLASPLFTAEDPTVPFATNAELWLPALQEPFGVQTPSVQTAASIPSWQENGERDAEKPAVLHTRCFRGYEEERLCEVGIQASVPDRASALFSLQTKGLGCVQAFEEDDKAARPNLEIRLPPSDCRDECLWEGLFGGGAREASVWLVKHLLWAERAEQLKAELSGTFRCPSSQSQLGEGLSHRRVFFSCFPLWKNIATRRQKSDDREECLFSPILSVLFAVNTRTFTSLLTLPCLAAWEEKIFFSAFTSADSHSKVSAWSSFFYGEEDGRVQKSQSPCRSCHSHSPAPFLPSGAIRHPVAASLRYFSQTLLARCELLSKWCKYNLAGFQGMHGLRQKRHSFVDLFRVYREVFCRLLLLHSTAVAVAWGRHIHFDWKADSNAPTPRHKELPRLALLCLELCRQQGEIRNLQGSISHKLRQQHEAVTRSRLLDVLCAAAAGDERTTPNGREVFPFFCVSRGPPEDDQNGRREKEVMNEAEFINSSDKDDSELQAAFGWLAAQVFMCDSQVYLHLPADHPVSRGLVPAMQEVPCTTERMQEVCFLDETCSAANVLDRGVRRTDQDGVAATTRRLTPLCGSWTRPRDIQSEREVTGSEIESNHVNDSTADACRNFQLCHSRELQLSCSFCPASRGGNLNPGDKENIVHPVLPWIATGCILDLVGQSRSSVGVIRAAILLPRTTFRHFFCYRAAVPTDGDASEKSPRETGVPCTLREALRMRDDNGDDSCGRRRDLQPASVFVCAFLENGRVTLNGRLVSFPTTSSQCPLYPQIVDVLVFSWFGTGRRPAPPSLEGTRCSSPPVSRSASPPCSPSCPVSCNVTAPQQRFTLLFLAADGRLFASGDIPPFLVRTSPLSVTLTKGRLGSFFHAHPIDAVCTHTGRHLLFSAFLAANAEGAALTSGLVLPRYRLLQGSASGDMLMSHIPACCSSAACSHFPSPYGVSSSSSRMRWKAHADATAETVDNDAMSSRLRWRRDLVHDSVQPSVALFRGSSATNTFQSEREPLTACTGRAGTGWASASFWPGVSDSESCSFTDDRQHHYCSVKDKTFPCALAILQSHTGDPVLLQMAFENPKMPGTHLQSTGACRPALIQGIGGVREYSPVALEFVSLELVGRGRDHRDLVAATSFKEETVDRKGNKEEGRHKNTEGGAEGHASQGTPASTRAQGGAVQDRPAGGLPSSSILKHLLESERWVACCLYHIVLLVKTGVDTPEGGILLSTLEKKQHDWLASFFVEYPLIRASIRSLRLGFEHLTSSQNDRIRQKLLTSVPKADAVPQRLNCTSTVHSFDANLRGRSGRRGRNSFLVSNEKTEGAEEQVDHKTREHAYSAADVNKCERKNGGHPPESTKPAVANQFASNGDNSRDSRRRNVQRIRALVDWEEGDSQLRLFIFLVDGTFFSVNLHQKRVELVWNPKRCTPVE</sequence>
<feature type="compositionally biased region" description="Polar residues" evidence="1">
    <location>
        <begin position="1393"/>
        <end position="1402"/>
    </location>
</feature>
<protein>
    <submittedName>
        <fullName evidence="2">Uncharacterized protein</fullName>
    </submittedName>
</protein>
<dbReference type="OrthoDB" id="329926at2759"/>
<feature type="region of interest" description="Disordered" evidence="1">
    <location>
        <begin position="69"/>
        <end position="98"/>
    </location>
</feature>
<feature type="region of interest" description="Disordered" evidence="1">
    <location>
        <begin position="1573"/>
        <end position="1605"/>
    </location>
</feature>
<feature type="region of interest" description="Disordered" evidence="1">
    <location>
        <begin position="192"/>
        <end position="220"/>
    </location>
</feature>
<gene>
    <name evidence="2" type="ORF">TGP89_304880</name>
</gene>
<feature type="compositionally biased region" description="Basic and acidic residues" evidence="1">
    <location>
        <begin position="1365"/>
        <end position="1384"/>
    </location>
</feature>
<feature type="compositionally biased region" description="Low complexity" evidence="1">
    <location>
        <begin position="129"/>
        <end position="144"/>
    </location>
</feature>
<accession>A0A086J8F1</accession>
<dbReference type="VEuPathDB" id="ToxoDB:TGP89_304880"/>
<name>A0A086J8F1_TOXGO</name>
<evidence type="ECO:0000313" key="2">
    <source>
        <dbReference type="EMBL" id="KFG28419.1"/>
    </source>
</evidence>
<dbReference type="EMBL" id="AEYI02002390">
    <property type="protein sequence ID" value="KFG28419.1"/>
    <property type="molecule type" value="Genomic_DNA"/>
</dbReference>